<evidence type="ECO:0000256" key="10">
    <source>
        <dbReference type="ARBA" id="ARBA00023043"/>
    </source>
</evidence>
<dbReference type="SMART" id="SM00248">
    <property type="entry name" value="ANK"/>
    <property type="match status" value="2"/>
</dbReference>
<dbReference type="Pfam" id="PF12796">
    <property type="entry name" value="Ank_2"/>
    <property type="match status" value="1"/>
</dbReference>
<dbReference type="EMBL" id="BPLR01002363">
    <property type="protein sequence ID" value="GIX72961.1"/>
    <property type="molecule type" value="Genomic_DNA"/>
</dbReference>
<evidence type="ECO:0000256" key="1">
    <source>
        <dbReference type="ARBA" id="ARBA00004175"/>
    </source>
</evidence>
<sequence length="155" mass="17514">MPTLIGRNLRNYLAHNDVLTNTLSIEASVDVHLNAIKLTDENGIQNGRQIDQVVNNDPDELEHYYEENLKKMKLQTDLFKALKEGNIEGVRKSLESGSDLNARSMDSWTALHFASASPNLEVVKYILERNMDTGFKNIYGQNALHVAAVWEDTVQ</sequence>
<comment type="subcellular location">
    <subcellularLocation>
        <location evidence="2">Secreted</location>
    </subcellularLocation>
    <subcellularLocation>
        <location evidence="1">Target cell membrane</location>
    </subcellularLocation>
</comment>
<dbReference type="GO" id="GO:0005576">
    <property type="term" value="C:extracellular region"/>
    <property type="evidence" value="ECO:0007669"/>
    <property type="project" value="UniProtKB-SubCell"/>
</dbReference>
<evidence type="ECO:0000313" key="14">
    <source>
        <dbReference type="Proteomes" id="UP001054945"/>
    </source>
</evidence>
<dbReference type="Gene3D" id="1.25.40.20">
    <property type="entry name" value="Ankyrin repeat-containing domain"/>
    <property type="match status" value="1"/>
</dbReference>
<evidence type="ECO:0000256" key="9">
    <source>
        <dbReference type="ARBA" id="ARBA00023028"/>
    </source>
</evidence>
<keyword evidence="3" id="KW-0268">Exocytosis</keyword>
<accession>A0AAV4MKM1</accession>
<keyword evidence="7" id="KW-0528">Neurotoxin</keyword>
<organism evidence="13 14">
    <name type="scientific">Caerostris extrusa</name>
    <name type="common">Bark spider</name>
    <name type="synonym">Caerostris bankana</name>
    <dbReference type="NCBI Taxonomy" id="172846"/>
    <lineage>
        <taxon>Eukaryota</taxon>
        <taxon>Metazoa</taxon>
        <taxon>Ecdysozoa</taxon>
        <taxon>Arthropoda</taxon>
        <taxon>Chelicerata</taxon>
        <taxon>Arachnida</taxon>
        <taxon>Araneae</taxon>
        <taxon>Araneomorphae</taxon>
        <taxon>Entelegynae</taxon>
        <taxon>Araneoidea</taxon>
        <taxon>Araneidae</taxon>
        <taxon>Caerostris</taxon>
    </lineage>
</organism>
<evidence type="ECO:0000256" key="7">
    <source>
        <dbReference type="ARBA" id="ARBA00022699"/>
    </source>
</evidence>
<evidence type="ECO:0000256" key="8">
    <source>
        <dbReference type="ARBA" id="ARBA00022737"/>
    </source>
</evidence>
<feature type="repeat" description="ANK" evidence="12">
    <location>
        <begin position="106"/>
        <end position="138"/>
    </location>
</feature>
<evidence type="ECO:0000256" key="4">
    <source>
        <dbReference type="ARBA" id="ARBA00022525"/>
    </source>
</evidence>
<dbReference type="PROSITE" id="PS50297">
    <property type="entry name" value="ANK_REP_REGION"/>
    <property type="match status" value="1"/>
</dbReference>
<gene>
    <name evidence="13" type="primary">ANK1_12</name>
    <name evidence="13" type="ORF">CEXT_194241</name>
</gene>
<name>A0AAV4MKM1_CAEEX</name>
<dbReference type="PANTHER" id="PTHR24171">
    <property type="entry name" value="ANKYRIN REPEAT DOMAIN-CONTAINING PROTEIN 39-RELATED"/>
    <property type="match status" value="1"/>
</dbReference>
<dbReference type="SUPFAM" id="SSF48403">
    <property type="entry name" value="Ankyrin repeat"/>
    <property type="match status" value="1"/>
</dbReference>
<dbReference type="PROSITE" id="PS50088">
    <property type="entry name" value="ANK_REPEAT"/>
    <property type="match status" value="1"/>
</dbReference>
<keyword evidence="11" id="KW-0472">Membrane</keyword>
<keyword evidence="10 12" id="KW-0040">ANK repeat</keyword>
<evidence type="ECO:0000256" key="12">
    <source>
        <dbReference type="PROSITE-ProRule" id="PRU00023"/>
    </source>
</evidence>
<dbReference type="PANTHER" id="PTHR24171:SF9">
    <property type="entry name" value="ANKYRIN REPEAT DOMAIN-CONTAINING PROTEIN 39"/>
    <property type="match status" value="1"/>
</dbReference>
<evidence type="ECO:0000256" key="6">
    <source>
        <dbReference type="ARBA" id="ARBA00022656"/>
    </source>
</evidence>
<evidence type="ECO:0000313" key="13">
    <source>
        <dbReference type="EMBL" id="GIX72961.1"/>
    </source>
</evidence>
<proteinExistence type="predicted"/>
<dbReference type="GO" id="GO:0044231">
    <property type="term" value="C:host cell presynaptic membrane"/>
    <property type="evidence" value="ECO:0007669"/>
    <property type="project" value="UniProtKB-KW"/>
</dbReference>
<keyword evidence="6" id="KW-0800">Toxin</keyword>
<comment type="caution">
    <text evidence="13">The sequence shown here is derived from an EMBL/GenBank/DDBJ whole genome shotgun (WGS) entry which is preliminary data.</text>
</comment>
<keyword evidence="4" id="KW-0964">Secreted</keyword>
<dbReference type="GO" id="GO:0044218">
    <property type="term" value="C:other organism cell membrane"/>
    <property type="evidence" value="ECO:0007669"/>
    <property type="project" value="UniProtKB-KW"/>
</dbReference>
<keyword evidence="9" id="KW-0638">Presynaptic neurotoxin</keyword>
<protein>
    <submittedName>
        <fullName evidence="13">Ankyrin-1</fullName>
    </submittedName>
</protein>
<dbReference type="GO" id="GO:0006887">
    <property type="term" value="P:exocytosis"/>
    <property type="evidence" value="ECO:0007669"/>
    <property type="project" value="UniProtKB-KW"/>
</dbReference>
<dbReference type="GO" id="GO:0090729">
    <property type="term" value="F:toxin activity"/>
    <property type="evidence" value="ECO:0007669"/>
    <property type="project" value="UniProtKB-KW"/>
</dbReference>
<dbReference type="InterPro" id="IPR002110">
    <property type="entry name" value="Ankyrin_rpt"/>
</dbReference>
<keyword evidence="11" id="KW-1053">Target membrane</keyword>
<dbReference type="AlphaFoldDB" id="A0AAV4MKM1"/>
<evidence type="ECO:0000256" key="2">
    <source>
        <dbReference type="ARBA" id="ARBA00004613"/>
    </source>
</evidence>
<keyword evidence="8" id="KW-0677">Repeat</keyword>
<keyword evidence="14" id="KW-1185">Reference proteome</keyword>
<keyword evidence="5" id="KW-1052">Target cell membrane</keyword>
<evidence type="ECO:0000256" key="5">
    <source>
        <dbReference type="ARBA" id="ARBA00022537"/>
    </source>
</evidence>
<evidence type="ECO:0000256" key="3">
    <source>
        <dbReference type="ARBA" id="ARBA00022483"/>
    </source>
</evidence>
<evidence type="ECO:0000256" key="11">
    <source>
        <dbReference type="ARBA" id="ARBA00023298"/>
    </source>
</evidence>
<dbReference type="Proteomes" id="UP001054945">
    <property type="component" value="Unassembled WGS sequence"/>
</dbReference>
<dbReference type="InterPro" id="IPR036770">
    <property type="entry name" value="Ankyrin_rpt-contain_sf"/>
</dbReference>
<reference evidence="13 14" key="1">
    <citation type="submission" date="2021-06" db="EMBL/GenBank/DDBJ databases">
        <title>Caerostris extrusa draft genome.</title>
        <authorList>
            <person name="Kono N."/>
            <person name="Arakawa K."/>
        </authorList>
    </citation>
    <scope>NUCLEOTIDE SEQUENCE [LARGE SCALE GENOMIC DNA]</scope>
</reference>